<feature type="region of interest" description="Disordered" evidence="1">
    <location>
        <begin position="1"/>
        <end position="30"/>
    </location>
</feature>
<dbReference type="FunCoup" id="A0A6J2X3A9">
    <property type="interactions" value="101"/>
</dbReference>
<feature type="compositionally biased region" description="Basic and acidic residues" evidence="1">
    <location>
        <begin position="397"/>
        <end position="418"/>
    </location>
</feature>
<feature type="region of interest" description="Disordered" evidence="1">
    <location>
        <begin position="303"/>
        <end position="333"/>
    </location>
</feature>
<dbReference type="PANTHER" id="PTHR46576">
    <property type="entry name" value="BROMO ADJACENT HOMOLOGY DOMAIN-CONTAINING 1 PROTEIN"/>
    <property type="match status" value="1"/>
</dbReference>
<organism evidence="3 4">
    <name type="scientific">Sitophilus oryzae</name>
    <name type="common">Rice weevil</name>
    <name type="synonym">Curculio oryzae</name>
    <dbReference type="NCBI Taxonomy" id="7048"/>
    <lineage>
        <taxon>Eukaryota</taxon>
        <taxon>Metazoa</taxon>
        <taxon>Ecdysozoa</taxon>
        <taxon>Arthropoda</taxon>
        <taxon>Hexapoda</taxon>
        <taxon>Insecta</taxon>
        <taxon>Pterygota</taxon>
        <taxon>Neoptera</taxon>
        <taxon>Endopterygota</taxon>
        <taxon>Coleoptera</taxon>
        <taxon>Polyphaga</taxon>
        <taxon>Cucujiformia</taxon>
        <taxon>Curculionidae</taxon>
        <taxon>Dryophthorinae</taxon>
        <taxon>Sitophilus</taxon>
    </lineage>
</organism>
<evidence type="ECO:0000313" key="4">
    <source>
        <dbReference type="RefSeq" id="XP_030745711.1"/>
    </source>
</evidence>
<feature type="compositionally biased region" description="Basic and acidic residues" evidence="1">
    <location>
        <begin position="493"/>
        <end position="507"/>
    </location>
</feature>
<feature type="compositionally biased region" description="Pro residues" evidence="1">
    <location>
        <begin position="863"/>
        <end position="876"/>
    </location>
</feature>
<feature type="domain" description="BAH" evidence="2">
    <location>
        <begin position="1527"/>
        <end position="1678"/>
    </location>
</feature>
<dbReference type="GeneID" id="115874644"/>
<protein>
    <submittedName>
        <fullName evidence="4">Titin-like isoform X1</fullName>
    </submittedName>
</protein>
<evidence type="ECO:0000313" key="3">
    <source>
        <dbReference type="Proteomes" id="UP000504635"/>
    </source>
</evidence>
<name>A0A6J2X3A9_SITOR</name>
<accession>A0A6J2X3A9</accession>
<feature type="compositionally biased region" description="Basic and acidic residues" evidence="1">
    <location>
        <begin position="303"/>
        <end position="322"/>
    </location>
</feature>
<evidence type="ECO:0000259" key="2">
    <source>
        <dbReference type="PROSITE" id="PS51038"/>
    </source>
</evidence>
<feature type="region of interest" description="Disordered" evidence="1">
    <location>
        <begin position="1343"/>
        <end position="1395"/>
    </location>
</feature>
<feature type="region of interest" description="Disordered" evidence="1">
    <location>
        <begin position="397"/>
        <end position="527"/>
    </location>
</feature>
<feature type="compositionally biased region" description="Polar residues" evidence="1">
    <location>
        <begin position="687"/>
        <end position="696"/>
    </location>
</feature>
<feature type="region of interest" description="Disordered" evidence="1">
    <location>
        <begin position="676"/>
        <end position="883"/>
    </location>
</feature>
<feature type="compositionally biased region" description="Low complexity" evidence="1">
    <location>
        <begin position="712"/>
        <end position="723"/>
    </location>
</feature>
<dbReference type="GO" id="GO:0005677">
    <property type="term" value="C:chromatin silencing complex"/>
    <property type="evidence" value="ECO:0007669"/>
    <property type="project" value="TreeGrafter"/>
</dbReference>
<feature type="compositionally biased region" description="Low complexity" evidence="1">
    <location>
        <begin position="745"/>
        <end position="769"/>
    </location>
</feature>
<dbReference type="InterPro" id="IPR001025">
    <property type="entry name" value="BAH_dom"/>
</dbReference>
<feature type="region of interest" description="Disordered" evidence="1">
    <location>
        <begin position="557"/>
        <end position="577"/>
    </location>
</feature>
<feature type="compositionally biased region" description="Pro residues" evidence="1">
    <location>
        <begin position="1107"/>
        <end position="1126"/>
    </location>
</feature>
<feature type="compositionally biased region" description="Acidic residues" evidence="1">
    <location>
        <begin position="567"/>
        <end position="577"/>
    </location>
</feature>
<dbReference type="PROSITE" id="PS51038">
    <property type="entry name" value="BAH"/>
    <property type="match status" value="1"/>
</dbReference>
<dbReference type="OrthoDB" id="1922186at2759"/>
<dbReference type="PANTHER" id="PTHR46576:SF1">
    <property type="entry name" value="BROMO ADJACENT HOMOLOGY DOMAIN-CONTAINING 1 PROTEIN"/>
    <property type="match status" value="1"/>
</dbReference>
<dbReference type="RefSeq" id="XP_030745711.1">
    <property type="nucleotide sequence ID" value="XM_030889851.1"/>
</dbReference>
<feature type="compositionally biased region" description="Basic residues" evidence="1">
    <location>
        <begin position="1343"/>
        <end position="1356"/>
    </location>
</feature>
<feature type="region of interest" description="Disordered" evidence="1">
    <location>
        <begin position="948"/>
        <end position="1003"/>
    </location>
</feature>
<dbReference type="GO" id="GO:0003682">
    <property type="term" value="F:chromatin binding"/>
    <property type="evidence" value="ECO:0007669"/>
    <property type="project" value="InterPro"/>
</dbReference>
<dbReference type="GO" id="GO:0045892">
    <property type="term" value="P:negative regulation of DNA-templated transcription"/>
    <property type="evidence" value="ECO:0007669"/>
    <property type="project" value="TreeGrafter"/>
</dbReference>
<reference evidence="4" key="1">
    <citation type="submission" date="2025-08" db="UniProtKB">
        <authorList>
            <consortium name="RefSeq"/>
        </authorList>
    </citation>
    <scope>IDENTIFICATION</scope>
    <source>
        <tissue evidence="4">Gonads</tissue>
    </source>
</reference>
<feature type="region of interest" description="Disordered" evidence="1">
    <location>
        <begin position="1086"/>
        <end position="1152"/>
    </location>
</feature>
<dbReference type="Proteomes" id="UP000504635">
    <property type="component" value="Unplaced"/>
</dbReference>
<dbReference type="Gene3D" id="2.30.30.490">
    <property type="match status" value="1"/>
</dbReference>
<dbReference type="SMART" id="SM00439">
    <property type="entry name" value="BAH"/>
    <property type="match status" value="1"/>
</dbReference>
<feature type="region of interest" description="Disordered" evidence="1">
    <location>
        <begin position="210"/>
        <end position="234"/>
    </location>
</feature>
<feature type="compositionally biased region" description="Pro residues" evidence="1">
    <location>
        <begin position="984"/>
        <end position="1003"/>
    </location>
</feature>
<feature type="compositionally biased region" description="Basic residues" evidence="1">
    <location>
        <begin position="508"/>
        <end position="521"/>
    </location>
</feature>
<gene>
    <name evidence="4" type="primary">LOC115874644</name>
</gene>
<feature type="compositionally biased region" description="Polar residues" evidence="1">
    <location>
        <begin position="966"/>
        <end position="979"/>
    </location>
</feature>
<feature type="compositionally biased region" description="Low complexity" evidence="1">
    <location>
        <begin position="676"/>
        <end position="686"/>
    </location>
</feature>
<dbReference type="GO" id="GO:0031507">
    <property type="term" value="P:heterochromatin formation"/>
    <property type="evidence" value="ECO:0007669"/>
    <property type="project" value="TreeGrafter"/>
</dbReference>
<feature type="compositionally biased region" description="Acidic residues" evidence="1">
    <location>
        <begin position="438"/>
        <end position="447"/>
    </location>
</feature>
<sequence length="1679" mass="187036">MRHDGNSSSATSKKKKSKVPMKTTGAIKQERCLRSVMKSLPVTRKRKGKQEFSLESAAKDTIAETIAFVIQGQLTPIKPTPLPISKIRKSEILKRVPKHRFCKLQNEQVKAKENPKVQTKTAKNNVGIKKTSRVSPPTGGDKNSSPKVTKNLNSLVKNVPKKITRAREKKVKEPVREKVLKKKVLSPKNEVVQNKKLLTPKNEAVQKKLAVKNEPSRKQSIKKTKDARTTKRKSAITLKTTQVVKPRRKCVKPQNKPSLEIVPPVTTSVQIKQEKLDEELDIFPVKIKEEVKDEEQAIIDKPNVEVSKELEPVKEKTPDEKSPNTQKNKKTKKAIILRKKKAIMKKKLRNEERRKAKLIQFWNSPKRHREASLNAIAKVHCLYENESKVLFEKMAEESLIKREPPKENSDKNDEVPKKKDPKSKKAKRESYELVFTDSSEESSEEEAPVQRTLRDVPGLRAVGKHWDMHDSISSDNNSDVEHRRVVKKKVKVKKEPIVKKSINDVEKKKKTVKVQRRRKKHQPEELMDLKDMVVKKRMASLNASAILAASYSTEKKETKPCRYGDSSGDDDDSDSSAEEYFAAAEEEIDLTKNIKEEIKKDEDRKLIEVHTTPNKKVAVILNQDTDVTITGVYVNSTTRSTHHEGYCSIAGMQYRISATSHTQTAATAVATETLLQSTSSSENTSSDGQPTCSKSYTPLDALSSMQPPPGPGIHSGPPGHHIPCTPLPGHQIGSPQHRQPPPPTQSSFSSPHHAFHPPSSQGSSSGEQGYVHGESFSPPYPQQQAFGYYQPAGPLITVPHGHAQPPGPQPPPLTKSVPLSDTSPSSVTSSVHQAPPPPAPSSNNGDSSDNEVIITSVTAGTKEPPPSASHQPPAPAPYRYHQYSQYSPYPYPSQYHYPTPPPPTPPYGHHEMCYSAAPPAGSYVRHPKYPPPPPSTAYHRYSYYPPHGGDIYSPPGGPSAQPSQQVVTASPVSSNGSYTSAPSAGPPPPPTRMDTYPPPPAPPTLVETYQPPPPHYYPPTYGLPTCYSHSPTRPISYINATYQPCPCPLNTCPKNGHTGPLTGESKRSNISKDAMPLPPVALALPLEPASATGPPSPARGSAGMPPGGMPPPPSPAGASYHPPPVAAPKQESQSPEATECKVEQKRKARVGKAMVRSNMQSTMLLMCNPKQDYVKREIESPKDKEELHKKEEENVKENDKGVAQIPEACQTTTCTNEECQDLVQEVKLSQTPEVTETVIGPTEIPSAKSDFIEESPTVTPLTETPTLEEPLPPCIATVAENVKVKNMKRKQSMTKDQVPEVILEKKKKMSSYKDYIKKHTNCFKISNGKRKLVSKEANKVRIPKTKQKTSMKKKLNASKEQTNNRRIKVNSKMPLTENNGLTQKTNKKESSKKKGLKNIPIIKTAVKVLDNLIAKNNIDKTIEEVVSEYSKAEVEVKEKDVKKAVSKIKQAKSECKKIGTIRRKTATKGKDDVPETVRGRKSLNLPKWSNGWTWEGKPYDGRVFTNSDETTVVRKCYPAMKHEDEGDLIMPGDCVLLKAGPRKNDLPYVAKIAALWENPDDGEMMMSLLWYYRPEHTEQGRLPVDQPDEVFASRHKDSNSVACIDDKCYVLTFNEYCRYKKHFKRLEEGLEDESRCIPLPEAYPRINKQPPSSNISPEMVFFCRKVYDFRQKRIMKNPA</sequence>
<dbReference type="GO" id="GO:0000976">
    <property type="term" value="F:transcription cis-regulatory region binding"/>
    <property type="evidence" value="ECO:0007669"/>
    <property type="project" value="TreeGrafter"/>
</dbReference>
<keyword evidence="3" id="KW-1185">Reference proteome</keyword>
<dbReference type="InterPro" id="IPR053032">
    <property type="entry name" value="BAH_domain-containing"/>
</dbReference>
<dbReference type="KEGG" id="soy:115874644"/>
<feature type="region of interest" description="Disordered" evidence="1">
    <location>
        <begin position="125"/>
        <end position="149"/>
    </location>
</feature>
<feature type="compositionally biased region" description="Low complexity" evidence="1">
    <location>
        <begin position="1086"/>
        <end position="1104"/>
    </location>
</feature>
<proteinExistence type="predicted"/>
<dbReference type="InterPro" id="IPR043151">
    <property type="entry name" value="BAH_sf"/>
</dbReference>
<feature type="compositionally biased region" description="Low complexity" evidence="1">
    <location>
        <begin position="816"/>
        <end position="831"/>
    </location>
</feature>
<dbReference type="InParanoid" id="A0A6J2X3A9"/>
<dbReference type="Pfam" id="PF01426">
    <property type="entry name" value="BAH"/>
    <property type="match status" value="1"/>
</dbReference>
<evidence type="ECO:0000256" key="1">
    <source>
        <dbReference type="SAM" id="MobiDB-lite"/>
    </source>
</evidence>